<evidence type="ECO:0000256" key="4">
    <source>
        <dbReference type="PROSITE-ProRule" id="PRU01248"/>
    </source>
</evidence>
<dbReference type="Pfam" id="PF12835">
    <property type="entry name" value="Integrase_1"/>
    <property type="match status" value="1"/>
</dbReference>
<keyword evidence="3" id="KW-0233">DNA recombination</keyword>
<dbReference type="InterPro" id="IPR044068">
    <property type="entry name" value="CB"/>
</dbReference>
<dbReference type="InterPro" id="IPR024456">
    <property type="entry name" value="Integrase_catalytic_putative"/>
</dbReference>
<evidence type="ECO:0000256" key="2">
    <source>
        <dbReference type="ARBA" id="ARBA00023125"/>
    </source>
</evidence>
<dbReference type="Pfam" id="PF12834">
    <property type="entry name" value="Phage_int_SAM_2"/>
    <property type="match status" value="1"/>
</dbReference>
<keyword evidence="2 4" id="KW-0238">DNA-binding</keyword>
<dbReference type="Gene3D" id="1.10.443.10">
    <property type="entry name" value="Intergrase catalytic core"/>
    <property type="match status" value="1"/>
</dbReference>
<dbReference type="GO" id="GO:0015074">
    <property type="term" value="P:DNA integration"/>
    <property type="evidence" value="ECO:0007669"/>
    <property type="project" value="UniProtKB-KW"/>
</dbReference>
<evidence type="ECO:0000256" key="3">
    <source>
        <dbReference type="ARBA" id="ARBA00023172"/>
    </source>
</evidence>
<evidence type="ECO:0000259" key="5">
    <source>
        <dbReference type="PROSITE" id="PS51900"/>
    </source>
</evidence>
<comment type="caution">
    <text evidence="6">The sequence shown here is derived from an EMBL/GenBank/DDBJ whole genome shotgun (WGS) entry which is preliminary data.</text>
</comment>
<gene>
    <name evidence="6" type="ORF">CYR55_14070</name>
</gene>
<protein>
    <submittedName>
        <fullName evidence="6">DNA-binding protein</fullName>
    </submittedName>
</protein>
<dbReference type="InterPro" id="IPR011010">
    <property type="entry name" value="DNA_brk_join_enz"/>
</dbReference>
<sequence length="297" mass="33343">MSKLSKQLVTLSRQAGGSFKTVADRSRIADRVAERIAKLNIQIRDVKHIKTNHIELYIKSRQAENISKRTLQNEMAAIRAICAAAGRNKLADPNHEKLSNKALGLSEASRDGTKLAINSERYLAAFTYAERQDVGVAAAMQLARCMGLRTEEAVQSAKSLRTWQRALLKGEDRLRIVFGTKGGRPRDTTVLHREQVLSAVNYALKYADEHNGKLIDKPNLQSAIDRYRNVVREAGLSGKYSPHSLRYAWATEAMEYYQQRGLGQEEARAMVSMDLGHGDGRGRYVERVYNKPDVDVE</sequence>
<dbReference type="EMBL" id="PJZF01000012">
    <property type="protein sequence ID" value="PLR35027.1"/>
    <property type="molecule type" value="Genomic_DNA"/>
</dbReference>
<dbReference type="RefSeq" id="WP_101816817.1">
    <property type="nucleotide sequence ID" value="NZ_PJZF01000012.1"/>
</dbReference>
<organism evidence="6 7">
    <name type="scientific">Chimaeribacter californicus</name>
    <dbReference type="NCBI Taxonomy" id="2060067"/>
    <lineage>
        <taxon>Bacteria</taxon>
        <taxon>Pseudomonadati</taxon>
        <taxon>Pseudomonadota</taxon>
        <taxon>Gammaproteobacteria</taxon>
        <taxon>Enterobacterales</taxon>
        <taxon>Yersiniaceae</taxon>
        <taxon>Chimaeribacter</taxon>
    </lineage>
</organism>
<dbReference type="SUPFAM" id="SSF56349">
    <property type="entry name" value="DNA breaking-rejoining enzymes"/>
    <property type="match status" value="1"/>
</dbReference>
<dbReference type="PROSITE" id="PS51900">
    <property type="entry name" value="CB"/>
    <property type="match status" value="1"/>
</dbReference>
<dbReference type="GO" id="GO:0003677">
    <property type="term" value="F:DNA binding"/>
    <property type="evidence" value="ECO:0007669"/>
    <property type="project" value="UniProtKB-UniRule"/>
</dbReference>
<evidence type="ECO:0000313" key="7">
    <source>
        <dbReference type="Proteomes" id="UP000234240"/>
    </source>
</evidence>
<dbReference type="GO" id="GO:0006310">
    <property type="term" value="P:DNA recombination"/>
    <property type="evidence" value="ECO:0007669"/>
    <property type="project" value="UniProtKB-KW"/>
</dbReference>
<dbReference type="InterPro" id="IPR024457">
    <property type="entry name" value="Putative_integrase_N"/>
</dbReference>
<evidence type="ECO:0000256" key="1">
    <source>
        <dbReference type="ARBA" id="ARBA00022908"/>
    </source>
</evidence>
<dbReference type="Gene3D" id="1.10.150.130">
    <property type="match status" value="1"/>
</dbReference>
<dbReference type="InterPro" id="IPR010998">
    <property type="entry name" value="Integrase_recombinase_N"/>
</dbReference>
<proteinExistence type="predicted"/>
<dbReference type="Proteomes" id="UP000234240">
    <property type="component" value="Unassembled WGS sequence"/>
</dbReference>
<name>A0A2N5E2W9_9GAMM</name>
<dbReference type="InterPro" id="IPR013762">
    <property type="entry name" value="Integrase-like_cat_sf"/>
</dbReference>
<dbReference type="OrthoDB" id="6441149at2"/>
<reference evidence="6 7" key="1">
    <citation type="submission" date="2017-12" db="EMBL/GenBank/DDBJ databases">
        <title>Characterization of six clinical isolates of Enterochimera gen. nov., a novel genus of the Yersiniaciae family and the three species Enterochimera arupensis sp. nov., Enterochimera coloradensis sp. nov, and Enterochimera californica sp. nov.</title>
        <authorList>
            <person name="Rossi A."/>
            <person name="Fisher M."/>
        </authorList>
    </citation>
    <scope>NUCLEOTIDE SEQUENCE [LARGE SCALE GENOMIC DNA]</scope>
    <source>
        <strain evidence="7">2015-Iso6</strain>
    </source>
</reference>
<evidence type="ECO:0000313" key="6">
    <source>
        <dbReference type="EMBL" id="PLR35027.1"/>
    </source>
</evidence>
<dbReference type="AlphaFoldDB" id="A0A2N5E2W9"/>
<keyword evidence="7" id="KW-1185">Reference proteome</keyword>
<accession>A0A2N5E2W9</accession>
<feature type="domain" description="Core-binding (CB)" evidence="5">
    <location>
        <begin position="1"/>
        <end position="86"/>
    </location>
</feature>
<keyword evidence="1" id="KW-0229">DNA integration</keyword>